<evidence type="ECO:0000313" key="2">
    <source>
        <dbReference type="EMBL" id="EAU41722.1"/>
    </source>
</evidence>
<proteinExistence type="predicted"/>
<evidence type="ECO:0000313" key="3">
    <source>
        <dbReference type="Proteomes" id="UP000004310"/>
    </source>
</evidence>
<dbReference type="Pfam" id="PF01847">
    <property type="entry name" value="VHL"/>
    <property type="match status" value="1"/>
</dbReference>
<comment type="caution">
    <text evidence="2">The sequence shown here is derived from an EMBL/GenBank/DDBJ whole genome shotgun (WGS) entry which is preliminary data.</text>
</comment>
<gene>
    <name evidence="2" type="ORF">FP2506_14854</name>
</gene>
<dbReference type="EMBL" id="AATP01000002">
    <property type="protein sequence ID" value="EAU41722.1"/>
    <property type="molecule type" value="Genomic_DNA"/>
</dbReference>
<dbReference type="InterPro" id="IPR036208">
    <property type="entry name" value="VHL_sf"/>
</dbReference>
<dbReference type="InterPro" id="IPR037140">
    <property type="entry name" value="VHL_beta_dom_sf"/>
</dbReference>
<organism evidence="2 3">
    <name type="scientific">Fulvimarina pelagi HTCC2506</name>
    <dbReference type="NCBI Taxonomy" id="314231"/>
    <lineage>
        <taxon>Bacteria</taxon>
        <taxon>Pseudomonadati</taxon>
        <taxon>Pseudomonadota</taxon>
        <taxon>Alphaproteobacteria</taxon>
        <taxon>Hyphomicrobiales</taxon>
        <taxon>Aurantimonadaceae</taxon>
        <taxon>Fulvimarina</taxon>
    </lineage>
</organism>
<dbReference type="Gene3D" id="2.60.40.780">
    <property type="entry name" value="von Hippel-Lindau disease tumour suppressor, beta domain"/>
    <property type="match status" value="1"/>
</dbReference>
<dbReference type="InterPro" id="IPR024053">
    <property type="entry name" value="VHL_beta_dom"/>
</dbReference>
<dbReference type="Proteomes" id="UP000004310">
    <property type="component" value="Unassembled WGS sequence"/>
</dbReference>
<evidence type="ECO:0000259" key="1">
    <source>
        <dbReference type="Pfam" id="PF01847"/>
    </source>
</evidence>
<protein>
    <recommendedName>
        <fullName evidence="1">von Hippel-Lindau disease tumour suppressor beta domain-containing protein</fullName>
    </recommendedName>
</protein>
<keyword evidence="3" id="KW-1185">Reference proteome</keyword>
<accession>Q0G3V9</accession>
<reference evidence="2 3" key="1">
    <citation type="journal article" date="2010" name="J. Bacteriol.">
        <title>Genome sequence of Fulvimarina pelagi HTCC2506T, a Mn(II)-oxidizing alphaproteobacterium possessing an aerobic anoxygenic photosynthetic gene cluster and Xanthorhodopsin.</title>
        <authorList>
            <person name="Kang I."/>
            <person name="Oh H.M."/>
            <person name="Lim S.I."/>
            <person name="Ferriera S."/>
            <person name="Giovannoni S.J."/>
            <person name="Cho J.C."/>
        </authorList>
    </citation>
    <scope>NUCLEOTIDE SEQUENCE [LARGE SCALE GENOMIC DNA]</scope>
    <source>
        <strain evidence="2 3">HTCC2506</strain>
    </source>
</reference>
<name>Q0G3V9_9HYPH</name>
<dbReference type="HOGENOM" id="CLU_3168427_0_0_5"/>
<sequence>MSVTVTFFNGSGEFRHVDWLDFNGQPVNYAGLNPGQQTTIQTYLSHP</sequence>
<dbReference type="STRING" id="217511.GCA_001463845_02920"/>
<dbReference type="SUPFAM" id="SSF49468">
    <property type="entry name" value="VHL"/>
    <property type="match status" value="1"/>
</dbReference>
<dbReference type="AlphaFoldDB" id="Q0G3V9"/>
<feature type="domain" description="von Hippel-Lindau disease tumour suppressor beta" evidence="1">
    <location>
        <begin position="3"/>
        <end position="47"/>
    </location>
</feature>